<reference evidence="1 2" key="1">
    <citation type="submission" date="2020-02" db="EMBL/GenBank/DDBJ databases">
        <title>Draft genome sequence of Haematococcus lacustris strain NIES-144.</title>
        <authorList>
            <person name="Morimoto D."/>
            <person name="Nakagawa S."/>
            <person name="Yoshida T."/>
            <person name="Sawayama S."/>
        </authorList>
    </citation>
    <scope>NUCLEOTIDE SEQUENCE [LARGE SCALE GENOMIC DNA]</scope>
    <source>
        <strain evidence="1 2">NIES-144</strain>
    </source>
</reference>
<feature type="non-terminal residue" evidence="1">
    <location>
        <position position="1"/>
    </location>
</feature>
<accession>A0A699Z9V9</accession>
<dbReference type="Proteomes" id="UP000485058">
    <property type="component" value="Unassembled WGS sequence"/>
</dbReference>
<sequence length="199" mass="21435">WRGESGDARLHMQEPYAPCLACHSAPGAPHSAAANETRGLPRLVRLHCAVRLLRWGTHATVTLRPPRCRTIAANAHAPMQATKDDRLEGAAVGMSLRVRLQDIVTCSSQLSRLDLADQLQHVVDELRRNELGQVPVVPKELSSPQAQSRTCAMTQAVPAACSNNGTTDLPVAAYPACQLTSTAPLSSPSEQPVAKKRKK</sequence>
<organism evidence="1 2">
    <name type="scientific">Haematococcus lacustris</name>
    <name type="common">Green alga</name>
    <name type="synonym">Haematococcus pluvialis</name>
    <dbReference type="NCBI Taxonomy" id="44745"/>
    <lineage>
        <taxon>Eukaryota</taxon>
        <taxon>Viridiplantae</taxon>
        <taxon>Chlorophyta</taxon>
        <taxon>core chlorophytes</taxon>
        <taxon>Chlorophyceae</taxon>
        <taxon>CS clade</taxon>
        <taxon>Chlamydomonadales</taxon>
        <taxon>Haematococcaceae</taxon>
        <taxon>Haematococcus</taxon>
    </lineage>
</organism>
<name>A0A699Z9V9_HAELA</name>
<comment type="caution">
    <text evidence="1">The sequence shown here is derived from an EMBL/GenBank/DDBJ whole genome shotgun (WGS) entry which is preliminary data.</text>
</comment>
<dbReference type="AlphaFoldDB" id="A0A699Z9V9"/>
<evidence type="ECO:0000313" key="1">
    <source>
        <dbReference type="EMBL" id="GFH18951.1"/>
    </source>
</evidence>
<protein>
    <submittedName>
        <fullName evidence="1">Uncharacterized protein</fullName>
    </submittedName>
</protein>
<feature type="non-terminal residue" evidence="1">
    <location>
        <position position="199"/>
    </location>
</feature>
<evidence type="ECO:0000313" key="2">
    <source>
        <dbReference type="Proteomes" id="UP000485058"/>
    </source>
</evidence>
<dbReference type="EMBL" id="BLLF01001385">
    <property type="protein sequence ID" value="GFH18951.1"/>
    <property type="molecule type" value="Genomic_DNA"/>
</dbReference>
<keyword evidence="2" id="KW-1185">Reference proteome</keyword>
<gene>
    <name evidence="1" type="ORF">HaLaN_15830</name>
</gene>
<proteinExistence type="predicted"/>